<keyword evidence="3" id="KW-1185">Reference proteome</keyword>
<dbReference type="AlphaFoldDB" id="A0A8J6Q825"/>
<feature type="chain" id="PRO_5035305282" evidence="1">
    <location>
        <begin position="22"/>
        <end position="151"/>
    </location>
</feature>
<accession>A0A8J6Q825</accession>
<protein>
    <submittedName>
        <fullName evidence="2">Uncharacterized protein</fullName>
    </submittedName>
</protein>
<keyword evidence="1" id="KW-0732">Signal</keyword>
<proteinExistence type="predicted"/>
<evidence type="ECO:0000313" key="3">
    <source>
        <dbReference type="Proteomes" id="UP000600588"/>
    </source>
</evidence>
<comment type="caution">
    <text evidence="2">The sequence shown here is derived from an EMBL/GenBank/DDBJ whole genome shotgun (WGS) entry which is preliminary data.</text>
</comment>
<gene>
    <name evidence="2" type="ORF">ICJ83_08980</name>
</gene>
<organism evidence="2 3">
    <name type="scientific">Aestuariibaculum sediminum</name>
    <dbReference type="NCBI Taxonomy" id="2770637"/>
    <lineage>
        <taxon>Bacteria</taxon>
        <taxon>Pseudomonadati</taxon>
        <taxon>Bacteroidota</taxon>
        <taxon>Flavobacteriia</taxon>
        <taxon>Flavobacteriales</taxon>
        <taxon>Flavobacteriaceae</taxon>
    </lineage>
</organism>
<name>A0A8J6Q825_9FLAO</name>
<sequence length="151" mass="18056">MKLIQTTTLLIVLSISVSIHAQDNPKEKQSKPDKTTYYKTRAIEDAKFEQSYKAENKTEAELFWESQEAYENNLKKRDKKAYKAYMKGKQEAYAEHYKHCDQHCHHSNHYYHRATMYYYGYHDHYYYHSPRRRTLSTKINLGSSGLRLGVF</sequence>
<dbReference type="Proteomes" id="UP000600588">
    <property type="component" value="Unassembled WGS sequence"/>
</dbReference>
<evidence type="ECO:0000313" key="2">
    <source>
        <dbReference type="EMBL" id="MBD0832265.1"/>
    </source>
</evidence>
<dbReference type="RefSeq" id="WP_188230050.1">
    <property type="nucleotide sequence ID" value="NZ_JACVXB010000003.1"/>
</dbReference>
<evidence type="ECO:0000256" key="1">
    <source>
        <dbReference type="SAM" id="SignalP"/>
    </source>
</evidence>
<reference evidence="2 3" key="1">
    <citation type="submission" date="2020-09" db="EMBL/GenBank/DDBJ databases">
        <title>TT11 complete genome.</title>
        <authorList>
            <person name="Wu Z."/>
        </authorList>
    </citation>
    <scope>NUCLEOTIDE SEQUENCE [LARGE SCALE GENOMIC DNA]</scope>
    <source>
        <strain evidence="2 3">TT11</strain>
    </source>
</reference>
<dbReference type="EMBL" id="JACVXB010000003">
    <property type="protein sequence ID" value="MBD0832265.1"/>
    <property type="molecule type" value="Genomic_DNA"/>
</dbReference>
<feature type="signal peptide" evidence="1">
    <location>
        <begin position="1"/>
        <end position="21"/>
    </location>
</feature>